<sequence length="67" mass="7754">MEMPDNILICSPNLDSPERLFSNLLRVVLLNKTSLSIKVNFELKIHHYLFTALKKQSISIKKTSLRI</sequence>
<organism evidence="1 2">
    <name type="scientific">Algibacter aquimarinus</name>
    <dbReference type="NCBI Taxonomy" id="1136748"/>
    <lineage>
        <taxon>Bacteria</taxon>
        <taxon>Pseudomonadati</taxon>
        <taxon>Bacteroidota</taxon>
        <taxon>Flavobacteriia</taxon>
        <taxon>Flavobacteriales</taxon>
        <taxon>Flavobacteriaceae</taxon>
        <taxon>Algibacter</taxon>
    </lineage>
</organism>
<evidence type="ECO:0000313" key="2">
    <source>
        <dbReference type="Proteomes" id="UP001501692"/>
    </source>
</evidence>
<comment type="caution">
    <text evidence="1">The sequence shown here is derived from an EMBL/GenBank/DDBJ whole genome shotgun (WGS) entry which is preliminary data.</text>
</comment>
<gene>
    <name evidence="1" type="ORF">GCM10023315_19510</name>
</gene>
<dbReference type="EMBL" id="BAABJK010000006">
    <property type="protein sequence ID" value="GAA4969840.1"/>
    <property type="molecule type" value="Genomic_DNA"/>
</dbReference>
<reference evidence="2" key="1">
    <citation type="journal article" date="2019" name="Int. J. Syst. Evol. Microbiol.">
        <title>The Global Catalogue of Microorganisms (GCM) 10K type strain sequencing project: providing services to taxonomists for standard genome sequencing and annotation.</title>
        <authorList>
            <consortium name="The Broad Institute Genomics Platform"/>
            <consortium name="The Broad Institute Genome Sequencing Center for Infectious Disease"/>
            <person name="Wu L."/>
            <person name="Ma J."/>
        </authorList>
    </citation>
    <scope>NUCLEOTIDE SEQUENCE [LARGE SCALE GENOMIC DNA]</scope>
    <source>
        <strain evidence="2">JCM 18287</strain>
    </source>
</reference>
<protein>
    <submittedName>
        <fullName evidence="1">Uncharacterized protein</fullName>
    </submittedName>
</protein>
<accession>A0ABP9HFZ7</accession>
<evidence type="ECO:0000313" key="1">
    <source>
        <dbReference type="EMBL" id="GAA4969840.1"/>
    </source>
</evidence>
<dbReference type="Proteomes" id="UP001501692">
    <property type="component" value="Unassembled WGS sequence"/>
</dbReference>
<proteinExistence type="predicted"/>
<keyword evidence="2" id="KW-1185">Reference proteome</keyword>
<name>A0ABP9HFZ7_9FLAO</name>